<evidence type="ECO:0000313" key="4">
    <source>
        <dbReference type="EMBL" id="KAK4103336.1"/>
    </source>
</evidence>
<sequence length="889" mass="99470">MDPVSLSLGIAGLLPLIAKTIQGAKDYRDAVVSSQDTIAALISELEALQLNVDSLYRFLKDDDSLSSSSLRFSQTSVLLSCSSACKAKLQSLCKTLGQQDNGRRSRYLWPFSEKEHQKTVQQIRNFSHWMHFALSVDGCRLLSQTSDDVLKVLGQQLEQFRAIESLQDTTGRIYDTVQAQKSMMEDSLAQDTRTQILEWISTINYGQKHQTLQATRAKDTGHWILRTSEYTRWRGGQEQDQSNVLWCHGIQGSGKTNLASIIIDDLFSQNSTSGTASPVAFFYFDHQDRASQSSLNVFSCILRQFLDQLPTIPASISSLYNHTHLRRQLSQLDCEMLLTELARELGYAYLVIDALDECSSDERASVLDTLKHLDRCPGLRLLLTSRPHTQDIASALAHHPRLTITARDEDIRAYIHQELHRSGVYGIADESFVRELVHKLTQAADGMFLLPVLQLRSVLKEPTLGEMEDSLNNLSHSLNEAFGATISRIQSLPASRSRIGMESLMYLTYAARPLTVHELSDLLATRSGSNCGNNAKYRPPESMILQCCQGLIAIDSTTEVVRVAHHSIQEYLAGNSPHLFPRANARFAVTCLSPLLSEDLRAGPWEAQDEIDRRLTDRPFLAYAAEFWGTYAKHSEQDPEVHTLLTDLFSSTSAMATANQVRQYSMGRREEYWGAEECLSLTPLHFACRHGLTRTVVELLDRGVFDVNVRTKQGATPIIHAAANGHDDIVRFLMRRGADPYLCNWYGNALHCAVECESAEAVRELVVWGMDPIHSPPGSREYLSCALDNDSADVFMLLVELGSCQGDRALLEPLFFEACSSGCAHIAELMLERGWVDMKDFSSPTGQRALYLADERGDLVLLMKMVMAMLKRQAGSSVRPAPKKPDWHM</sequence>
<dbReference type="AlphaFoldDB" id="A0AAN6Q9E7"/>
<organism evidence="4 5">
    <name type="scientific">Parathielavia hyrcaniae</name>
    <dbReference type="NCBI Taxonomy" id="113614"/>
    <lineage>
        <taxon>Eukaryota</taxon>
        <taxon>Fungi</taxon>
        <taxon>Dikarya</taxon>
        <taxon>Ascomycota</taxon>
        <taxon>Pezizomycotina</taxon>
        <taxon>Sordariomycetes</taxon>
        <taxon>Sordariomycetidae</taxon>
        <taxon>Sordariales</taxon>
        <taxon>Chaetomiaceae</taxon>
        <taxon>Parathielavia</taxon>
    </lineage>
</organism>
<dbReference type="InterPro" id="IPR007111">
    <property type="entry name" value="NACHT_NTPase"/>
</dbReference>
<feature type="repeat" description="ANK" evidence="2">
    <location>
        <begin position="713"/>
        <end position="739"/>
    </location>
</feature>
<dbReference type="InterPro" id="IPR054471">
    <property type="entry name" value="GPIID_WHD"/>
</dbReference>
<dbReference type="EMBL" id="MU863629">
    <property type="protein sequence ID" value="KAK4103336.1"/>
    <property type="molecule type" value="Genomic_DNA"/>
</dbReference>
<keyword evidence="5" id="KW-1185">Reference proteome</keyword>
<keyword evidence="1" id="KW-0677">Repeat</keyword>
<protein>
    <recommendedName>
        <fullName evidence="3">NACHT domain-containing protein</fullName>
    </recommendedName>
</protein>
<dbReference type="PANTHER" id="PTHR10039">
    <property type="entry name" value="AMELOGENIN"/>
    <property type="match status" value="1"/>
</dbReference>
<name>A0AAN6Q9E7_9PEZI</name>
<feature type="repeat" description="ANK" evidence="2">
    <location>
        <begin position="679"/>
        <end position="712"/>
    </location>
</feature>
<dbReference type="InterPro" id="IPR056884">
    <property type="entry name" value="NPHP3-like_N"/>
</dbReference>
<dbReference type="PROSITE" id="PS50297">
    <property type="entry name" value="ANK_REP_REGION"/>
    <property type="match status" value="1"/>
</dbReference>
<dbReference type="SUPFAM" id="SSF52540">
    <property type="entry name" value="P-loop containing nucleoside triphosphate hydrolases"/>
    <property type="match status" value="1"/>
</dbReference>
<evidence type="ECO:0000313" key="5">
    <source>
        <dbReference type="Proteomes" id="UP001305647"/>
    </source>
</evidence>
<dbReference type="SUPFAM" id="SSF48403">
    <property type="entry name" value="Ankyrin repeat"/>
    <property type="match status" value="1"/>
</dbReference>
<reference evidence="4" key="1">
    <citation type="journal article" date="2023" name="Mol. Phylogenet. Evol.">
        <title>Genome-scale phylogeny and comparative genomics of the fungal order Sordariales.</title>
        <authorList>
            <person name="Hensen N."/>
            <person name="Bonometti L."/>
            <person name="Westerberg I."/>
            <person name="Brannstrom I.O."/>
            <person name="Guillou S."/>
            <person name="Cros-Aarteil S."/>
            <person name="Calhoun S."/>
            <person name="Haridas S."/>
            <person name="Kuo A."/>
            <person name="Mondo S."/>
            <person name="Pangilinan J."/>
            <person name="Riley R."/>
            <person name="LaButti K."/>
            <person name="Andreopoulos B."/>
            <person name="Lipzen A."/>
            <person name="Chen C."/>
            <person name="Yan M."/>
            <person name="Daum C."/>
            <person name="Ng V."/>
            <person name="Clum A."/>
            <person name="Steindorff A."/>
            <person name="Ohm R.A."/>
            <person name="Martin F."/>
            <person name="Silar P."/>
            <person name="Natvig D.O."/>
            <person name="Lalanne C."/>
            <person name="Gautier V."/>
            <person name="Ament-Velasquez S.L."/>
            <person name="Kruys A."/>
            <person name="Hutchinson M.I."/>
            <person name="Powell A.J."/>
            <person name="Barry K."/>
            <person name="Miller A.N."/>
            <person name="Grigoriev I.V."/>
            <person name="Debuchy R."/>
            <person name="Gladieux P."/>
            <person name="Hiltunen Thoren M."/>
            <person name="Johannesson H."/>
        </authorList>
    </citation>
    <scope>NUCLEOTIDE SEQUENCE</scope>
    <source>
        <strain evidence="4">CBS 757.83</strain>
    </source>
</reference>
<comment type="caution">
    <text evidence="4">The sequence shown here is derived from an EMBL/GenBank/DDBJ whole genome shotgun (WGS) entry which is preliminary data.</text>
</comment>
<dbReference type="InterPro" id="IPR002110">
    <property type="entry name" value="Ankyrin_rpt"/>
</dbReference>
<feature type="domain" description="NACHT" evidence="3">
    <location>
        <begin position="243"/>
        <end position="387"/>
    </location>
</feature>
<dbReference type="Pfam" id="PF12796">
    <property type="entry name" value="Ank_2"/>
    <property type="match status" value="1"/>
</dbReference>
<dbReference type="PROSITE" id="PS50837">
    <property type="entry name" value="NACHT"/>
    <property type="match status" value="1"/>
</dbReference>
<dbReference type="PANTHER" id="PTHR10039:SF16">
    <property type="entry name" value="GPI INOSITOL-DEACYLASE"/>
    <property type="match status" value="1"/>
</dbReference>
<evidence type="ECO:0000259" key="3">
    <source>
        <dbReference type="PROSITE" id="PS50837"/>
    </source>
</evidence>
<dbReference type="SMART" id="SM00248">
    <property type="entry name" value="ANK"/>
    <property type="match status" value="3"/>
</dbReference>
<dbReference type="InterPro" id="IPR027417">
    <property type="entry name" value="P-loop_NTPase"/>
</dbReference>
<proteinExistence type="predicted"/>
<dbReference type="PROSITE" id="PS50088">
    <property type="entry name" value="ANK_REPEAT"/>
    <property type="match status" value="2"/>
</dbReference>
<dbReference type="InterPro" id="IPR036770">
    <property type="entry name" value="Ankyrin_rpt-contain_sf"/>
</dbReference>
<dbReference type="Gene3D" id="3.40.50.300">
    <property type="entry name" value="P-loop containing nucleotide triphosphate hydrolases"/>
    <property type="match status" value="1"/>
</dbReference>
<accession>A0AAN6Q9E7</accession>
<keyword evidence="2" id="KW-0040">ANK repeat</keyword>
<evidence type="ECO:0000256" key="1">
    <source>
        <dbReference type="ARBA" id="ARBA00022737"/>
    </source>
</evidence>
<dbReference type="Proteomes" id="UP001305647">
    <property type="component" value="Unassembled WGS sequence"/>
</dbReference>
<evidence type="ECO:0000256" key="2">
    <source>
        <dbReference type="PROSITE-ProRule" id="PRU00023"/>
    </source>
</evidence>
<reference evidence="4" key="2">
    <citation type="submission" date="2023-05" db="EMBL/GenBank/DDBJ databases">
        <authorList>
            <consortium name="Lawrence Berkeley National Laboratory"/>
            <person name="Steindorff A."/>
            <person name="Hensen N."/>
            <person name="Bonometti L."/>
            <person name="Westerberg I."/>
            <person name="Brannstrom I.O."/>
            <person name="Guillou S."/>
            <person name="Cros-Aarteil S."/>
            <person name="Calhoun S."/>
            <person name="Haridas S."/>
            <person name="Kuo A."/>
            <person name="Mondo S."/>
            <person name="Pangilinan J."/>
            <person name="Riley R."/>
            <person name="Labutti K."/>
            <person name="Andreopoulos B."/>
            <person name="Lipzen A."/>
            <person name="Chen C."/>
            <person name="Yanf M."/>
            <person name="Daum C."/>
            <person name="Ng V."/>
            <person name="Clum A."/>
            <person name="Ohm R."/>
            <person name="Martin F."/>
            <person name="Silar P."/>
            <person name="Natvig D."/>
            <person name="Lalanne C."/>
            <person name="Gautier V."/>
            <person name="Ament-Velasquez S.L."/>
            <person name="Kruys A."/>
            <person name="Hutchinson M.I."/>
            <person name="Powell A.J."/>
            <person name="Barry K."/>
            <person name="Miller A.N."/>
            <person name="Grigoriev I.V."/>
            <person name="Debuchy R."/>
            <person name="Gladieux P."/>
            <person name="Thoren M.H."/>
            <person name="Johannesson H."/>
        </authorList>
    </citation>
    <scope>NUCLEOTIDE SEQUENCE</scope>
    <source>
        <strain evidence="4">CBS 757.83</strain>
    </source>
</reference>
<dbReference type="Pfam" id="PF24883">
    <property type="entry name" value="NPHP3_N"/>
    <property type="match status" value="1"/>
</dbReference>
<gene>
    <name evidence="4" type="ORF">N658DRAFT_505699</name>
</gene>
<dbReference type="Gene3D" id="1.25.40.20">
    <property type="entry name" value="Ankyrin repeat-containing domain"/>
    <property type="match status" value="1"/>
</dbReference>
<dbReference type="Pfam" id="PF22939">
    <property type="entry name" value="WHD_GPIID"/>
    <property type="match status" value="1"/>
</dbReference>